<proteinExistence type="inferred from homology"/>
<dbReference type="OrthoDB" id="9770347at2"/>
<organism evidence="8 9">
    <name type="scientific">Paludibacter propionicigenes (strain DSM 17365 / JCM 13257 / WB4)</name>
    <dbReference type="NCBI Taxonomy" id="694427"/>
    <lineage>
        <taxon>Bacteria</taxon>
        <taxon>Pseudomonadati</taxon>
        <taxon>Bacteroidota</taxon>
        <taxon>Bacteroidia</taxon>
        <taxon>Bacteroidales</taxon>
        <taxon>Paludibacteraceae</taxon>
        <taxon>Paludibacter</taxon>
    </lineage>
</organism>
<feature type="transmembrane region" description="Helical" evidence="7">
    <location>
        <begin position="383"/>
        <end position="401"/>
    </location>
</feature>
<comment type="similarity">
    <text evidence="2">Belongs to the polysaccharide synthase family.</text>
</comment>
<dbReference type="GO" id="GO:0005886">
    <property type="term" value="C:plasma membrane"/>
    <property type="evidence" value="ECO:0007669"/>
    <property type="project" value="UniProtKB-SubCell"/>
</dbReference>
<feature type="transmembrane region" description="Helical" evidence="7">
    <location>
        <begin position="81"/>
        <end position="101"/>
    </location>
</feature>
<keyword evidence="5 7" id="KW-1133">Transmembrane helix</keyword>
<comment type="subcellular location">
    <subcellularLocation>
        <location evidence="1">Cell membrane</location>
        <topology evidence="1">Multi-pass membrane protein</topology>
    </subcellularLocation>
</comment>
<keyword evidence="9" id="KW-1185">Reference proteome</keyword>
<name>E4T419_PALPW</name>
<dbReference type="STRING" id="694427.Palpr_1317"/>
<dbReference type="AlphaFoldDB" id="E4T419"/>
<feature type="transmembrane region" description="Helical" evidence="7">
    <location>
        <begin position="45"/>
        <end position="69"/>
    </location>
</feature>
<dbReference type="EMBL" id="CP002345">
    <property type="protein sequence ID" value="ADQ79463.1"/>
    <property type="molecule type" value="Genomic_DNA"/>
</dbReference>
<keyword evidence="3" id="KW-1003">Cell membrane</keyword>
<evidence type="ECO:0000256" key="6">
    <source>
        <dbReference type="ARBA" id="ARBA00023136"/>
    </source>
</evidence>
<gene>
    <name evidence="8" type="ordered locus">Palpr_1317</name>
</gene>
<dbReference type="HOGENOM" id="CLU_026911_5_2_10"/>
<dbReference type="RefSeq" id="WP_013444832.1">
    <property type="nucleotide sequence ID" value="NC_014734.1"/>
</dbReference>
<feature type="transmembrane region" description="Helical" evidence="7">
    <location>
        <begin position="21"/>
        <end position="39"/>
    </location>
</feature>
<feature type="transmembrane region" description="Helical" evidence="7">
    <location>
        <begin position="295"/>
        <end position="320"/>
    </location>
</feature>
<dbReference type="Pfam" id="PF13440">
    <property type="entry name" value="Polysacc_synt_3"/>
    <property type="match status" value="1"/>
</dbReference>
<dbReference type="eggNOG" id="COG2244">
    <property type="taxonomic scope" value="Bacteria"/>
</dbReference>
<feature type="transmembrane region" description="Helical" evidence="7">
    <location>
        <begin position="413"/>
        <end position="435"/>
    </location>
</feature>
<dbReference type="Proteomes" id="UP000008718">
    <property type="component" value="Chromosome"/>
</dbReference>
<keyword evidence="4 7" id="KW-0812">Transmembrane</keyword>
<feature type="transmembrane region" description="Helical" evidence="7">
    <location>
        <begin position="147"/>
        <end position="167"/>
    </location>
</feature>
<evidence type="ECO:0000256" key="3">
    <source>
        <dbReference type="ARBA" id="ARBA00022475"/>
    </source>
</evidence>
<evidence type="ECO:0000256" key="5">
    <source>
        <dbReference type="ARBA" id="ARBA00022989"/>
    </source>
</evidence>
<feature type="transmembrane region" description="Helical" evidence="7">
    <location>
        <begin position="173"/>
        <end position="193"/>
    </location>
</feature>
<protein>
    <submittedName>
        <fullName evidence="8">Polysaccharide biosynthesis protein</fullName>
    </submittedName>
</protein>
<accession>E4T419</accession>
<feature type="transmembrane region" description="Helical" evidence="7">
    <location>
        <begin position="258"/>
        <end position="275"/>
    </location>
</feature>
<dbReference type="PANTHER" id="PTHR30250:SF10">
    <property type="entry name" value="LIPOPOLYSACCHARIDE BIOSYNTHESIS PROTEIN WZXC"/>
    <property type="match status" value="1"/>
</dbReference>
<feature type="transmembrane region" description="Helical" evidence="7">
    <location>
        <begin position="113"/>
        <end position="135"/>
    </location>
</feature>
<reference key="1">
    <citation type="submission" date="2010-11" db="EMBL/GenBank/DDBJ databases">
        <title>The complete genome of Paludibacter propionicigenes DSM 17365.</title>
        <authorList>
            <consortium name="US DOE Joint Genome Institute (JGI-PGF)"/>
            <person name="Lucas S."/>
            <person name="Copeland A."/>
            <person name="Lapidus A."/>
            <person name="Bruce D."/>
            <person name="Goodwin L."/>
            <person name="Pitluck S."/>
            <person name="Kyrpides N."/>
            <person name="Mavromatis K."/>
            <person name="Ivanova N."/>
            <person name="Munk A.C."/>
            <person name="Brettin T."/>
            <person name="Detter J.C."/>
            <person name="Han C."/>
            <person name="Tapia R."/>
            <person name="Land M."/>
            <person name="Hauser L."/>
            <person name="Markowitz V."/>
            <person name="Cheng J.-F."/>
            <person name="Hugenholtz P."/>
            <person name="Woyke T."/>
            <person name="Wu D."/>
            <person name="Gronow S."/>
            <person name="Wellnitz S."/>
            <person name="Brambilla E."/>
            <person name="Klenk H.-P."/>
            <person name="Eisen J.A."/>
        </authorList>
    </citation>
    <scope>NUCLEOTIDE SEQUENCE</scope>
    <source>
        <strain>WB4</strain>
    </source>
</reference>
<dbReference type="InterPro" id="IPR050833">
    <property type="entry name" value="Poly_Biosynth_Transport"/>
</dbReference>
<evidence type="ECO:0000256" key="7">
    <source>
        <dbReference type="SAM" id="Phobius"/>
    </source>
</evidence>
<feature type="transmembrane region" description="Helical" evidence="7">
    <location>
        <begin position="214"/>
        <end position="238"/>
    </location>
</feature>
<dbReference type="CDD" id="cd13127">
    <property type="entry name" value="MATE_tuaB_like"/>
    <property type="match status" value="1"/>
</dbReference>
<sequence>MSDNLKQKMLGALIWSAVDRFGQQIVQFVIVLFLGRLIIPADFGLIGDIMLFVALSNTLVDSGFVQALVRKQDVSETDYNSVFYFNVLIGIVLYIVLFFSAPLIADFYKEPKLIEICRVVFVGILFNALYLIPVAKMTRKIDFKNSAKINIISVTVSGATGICLAFFDAGVWALVAQQVLFHFIRMILLYGFVKWKPKGTFSFDVIRDLWGFSVNLLGTSILNMIFNNLYFVIIGKFYTKNQVGLYYQANKLNETTNYSFQTILVGSTYALLVKIQNDDERFRRVFREIAKKTSLITFPVMLCLIAVAKPLISIILPPIWQPAIPYFQLLCLATLLQPLYTLNTSALNARGQAKFTFRIEFIKKALISVSAIVTFRLGITAILVGYAISCAIAYLISVLYLKKDLHHYIKHQLSDFVNSMAFGVGMAFVIWLIQFLISNKYFLLSTQLVCAAIIYFGYIRFFQTETYYKALNQVQSSIKSFTNSTK</sequence>
<reference evidence="8 9" key="2">
    <citation type="journal article" date="2011" name="Stand. Genomic Sci.">
        <title>Complete genome sequence of Paludibacter propionicigenes type strain (WB4).</title>
        <authorList>
            <person name="Gronow S."/>
            <person name="Munk C."/>
            <person name="Lapidus A."/>
            <person name="Nolan M."/>
            <person name="Lucas S."/>
            <person name="Hammon N."/>
            <person name="Deshpande S."/>
            <person name="Cheng J.F."/>
            <person name="Tapia R."/>
            <person name="Han C."/>
            <person name="Goodwin L."/>
            <person name="Pitluck S."/>
            <person name="Liolios K."/>
            <person name="Ivanova N."/>
            <person name="Mavromatis K."/>
            <person name="Mikhailova N."/>
            <person name="Pati A."/>
            <person name="Chen A."/>
            <person name="Palaniappan K."/>
            <person name="Land M."/>
            <person name="Hauser L."/>
            <person name="Chang Y.J."/>
            <person name="Jeffries C.D."/>
            <person name="Brambilla E."/>
            <person name="Rohde M."/>
            <person name="Goker M."/>
            <person name="Detter J.C."/>
            <person name="Woyke T."/>
            <person name="Bristow J."/>
            <person name="Eisen J.A."/>
            <person name="Markowitz V."/>
            <person name="Hugenholtz P."/>
            <person name="Kyrpides N.C."/>
            <person name="Klenk H.P."/>
        </authorList>
    </citation>
    <scope>NUCLEOTIDE SEQUENCE [LARGE SCALE GENOMIC DNA]</scope>
    <source>
        <strain evidence="9">DSM 17365 / JCM 13257 / WB4</strain>
    </source>
</reference>
<evidence type="ECO:0000313" key="8">
    <source>
        <dbReference type="EMBL" id="ADQ79463.1"/>
    </source>
</evidence>
<keyword evidence="6 7" id="KW-0472">Membrane</keyword>
<evidence type="ECO:0000256" key="2">
    <source>
        <dbReference type="ARBA" id="ARBA00007430"/>
    </source>
</evidence>
<dbReference type="KEGG" id="ppn:Palpr_1317"/>
<evidence type="ECO:0000313" key="9">
    <source>
        <dbReference type="Proteomes" id="UP000008718"/>
    </source>
</evidence>
<evidence type="ECO:0000256" key="1">
    <source>
        <dbReference type="ARBA" id="ARBA00004651"/>
    </source>
</evidence>
<dbReference type="PANTHER" id="PTHR30250">
    <property type="entry name" value="PST FAMILY PREDICTED COLANIC ACID TRANSPORTER"/>
    <property type="match status" value="1"/>
</dbReference>
<evidence type="ECO:0000256" key="4">
    <source>
        <dbReference type="ARBA" id="ARBA00022692"/>
    </source>
</evidence>
<feature type="transmembrane region" description="Helical" evidence="7">
    <location>
        <begin position="441"/>
        <end position="459"/>
    </location>
</feature>